<organism evidence="1 2">
    <name type="scientific">Metabacillus litoralis</name>
    <dbReference type="NCBI Taxonomy" id="152268"/>
    <lineage>
        <taxon>Bacteria</taxon>
        <taxon>Bacillati</taxon>
        <taxon>Bacillota</taxon>
        <taxon>Bacilli</taxon>
        <taxon>Bacillales</taxon>
        <taxon>Bacillaceae</taxon>
        <taxon>Metabacillus</taxon>
    </lineage>
</organism>
<keyword evidence="2" id="KW-1185">Reference proteome</keyword>
<gene>
    <name evidence="1" type="ORF">FS935_07915</name>
</gene>
<name>A0A5C6W3T4_9BACI</name>
<dbReference type="AlphaFoldDB" id="A0A5C6W3T4"/>
<proteinExistence type="predicted"/>
<dbReference type="EMBL" id="VOQF01000004">
    <property type="protein sequence ID" value="TXC91553.1"/>
    <property type="molecule type" value="Genomic_DNA"/>
</dbReference>
<evidence type="ECO:0000313" key="2">
    <source>
        <dbReference type="Proteomes" id="UP000321363"/>
    </source>
</evidence>
<dbReference type="OrthoDB" id="2351599at2"/>
<dbReference type="Pfam" id="PF08876">
    <property type="entry name" value="DUF1836"/>
    <property type="match status" value="1"/>
</dbReference>
<dbReference type="PANTHER" id="PTHR40056">
    <property type="entry name" value="HYPOTHETICAL CYTOSOLIC PROTEIN"/>
    <property type="match status" value="1"/>
</dbReference>
<dbReference type="Proteomes" id="UP000321363">
    <property type="component" value="Unassembled WGS sequence"/>
</dbReference>
<dbReference type="InterPro" id="IPR014975">
    <property type="entry name" value="DUF1836"/>
</dbReference>
<comment type="caution">
    <text evidence="1">The sequence shown here is derived from an EMBL/GenBank/DDBJ whole genome shotgun (WGS) entry which is preliminary data.</text>
</comment>
<accession>A0A5C6W3T4</accession>
<sequence length="230" mass="25973">MTIQLTRLQMSKLLYSLKGDSNHSPYSIIEKAINIASKTQYDVPNFIIKLNKKRSNVELGLSTNEIVSLANLCELTALKSTSIQNWVKRDVKELIGSPELGKKYSIDQAAMLLIVKDLKQSFEFEKIRKVLTVVFNTLSDRSDDLISPIAFYELYAKILSSLDVLPSLIIGNDQKLKHFITKKIDALPKPLPELSIKQWETIKNVLVIAVLSVLSSHMQTLAQIHLSEHL</sequence>
<protein>
    <submittedName>
        <fullName evidence="1">DUF1836 domain-containing protein</fullName>
    </submittedName>
</protein>
<dbReference type="RefSeq" id="WP_146947298.1">
    <property type="nucleotide sequence ID" value="NZ_VOQF01000004.1"/>
</dbReference>
<reference evidence="1 2" key="1">
    <citation type="journal article" date="2005" name="Int. J. Syst. Evol. Microbiol.">
        <title>Bacillus litoralis sp. nov., isolated from a tidal flat of the Yellow Sea in Korea.</title>
        <authorList>
            <person name="Yoon J.H."/>
            <person name="Oh T.K."/>
        </authorList>
    </citation>
    <scope>NUCLEOTIDE SEQUENCE [LARGE SCALE GENOMIC DNA]</scope>
    <source>
        <strain evidence="1 2">SW-211</strain>
    </source>
</reference>
<evidence type="ECO:0000313" key="1">
    <source>
        <dbReference type="EMBL" id="TXC91553.1"/>
    </source>
</evidence>
<dbReference type="PANTHER" id="PTHR40056:SF1">
    <property type="entry name" value="DUF1836 DOMAIN-CONTAINING PROTEIN"/>
    <property type="match status" value="1"/>
</dbReference>